<keyword evidence="2" id="KW-1185">Reference proteome</keyword>
<accession>A0AA39PSC1</accession>
<organism evidence="1 2">
    <name type="scientific">Armillaria luteobubalina</name>
    <dbReference type="NCBI Taxonomy" id="153913"/>
    <lineage>
        <taxon>Eukaryota</taxon>
        <taxon>Fungi</taxon>
        <taxon>Dikarya</taxon>
        <taxon>Basidiomycota</taxon>
        <taxon>Agaricomycotina</taxon>
        <taxon>Agaricomycetes</taxon>
        <taxon>Agaricomycetidae</taxon>
        <taxon>Agaricales</taxon>
        <taxon>Marasmiineae</taxon>
        <taxon>Physalacriaceae</taxon>
        <taxon>Armillaria</taxon>
    </lineage>
</organism>
<evidence type="ECO:0000313" key="2">
    <source>
        <dbReference type="Proteomes" id="UP001175228"/>
    </source>
</evidence>
<sequence length="415" mass="46518">MSSGQPVVVGRLHEPHSGVVCHHLQKLCLALVHLREMQDDLKGWVSYSCAFRVASDSYLFREARLTQDDVSNGARSTMGNPAHYHETIVYVVSQEYAIVTHLLVRDTQVRAIGGFQRLFAGSSSLIRLDLDLATIHNLLSTADGGSCSTLTWRFVHGLPNTPLPVQKLRNGPLRELSIEYSSYTCREVEFDKMISWLAGNVELEMAKKVLGYGESFSCQVDARFIKKLRLHLNGVFEVSLAIWEHWSASVIDLTLGGSNVVALSVSQFKRLCRLSFELVYPINPRWAFDVMSTWEVLQRDSLTFIIYDSDPWGPCPSLSLTMRKTWWNNMALSLKKVWQAGDGPTTGTAMSSCGFQVIFIVPSMPSEQLEVSRTSLIQFANRLVDFYVSLRGRRHVSTGAPVGVDVKSCSSYRDL</sequence>
<gene>
    <name evidence="1" type="ORF">EDD18DRAFT_1359606</name>
</gene>
<dbReference type="AlphaFoldDB" id="A0AA39PSC1"/>
<evidence type="ECO:0000313" key="1">
    <source>
        <dbReference type="EMBL" id="KAK0488348.1"/>
    </source>
</evidence>
<proteinExistence type="predicted"/>
<name>A0AA39PSC1_9AGAR</name>
<protein>
    <submittedName>
        <fullName evidence="1">Uncharacterized protein</fullName>
    </submittedName>
</protein>
<dbReference type="Proteomes" id="UP001175228">
    <property type="component" value="Unassembled WGS sequence"/>
</dbReference>
<comment type="caution">
    <text evidence="1">The sequence shown here is derived from an EMBL/GenBank/DDBJ whole genome shotgun (WGS) entry which is preliminary data.</text>
</comment>
<dbReference type="EMBL" id="JAUEPU010000039">
    <property type="protein sequence ID" value="KAK0488348.1"/>
    <property type="molecule type" value="Genomic_DNA"/>
</dbReference>
<reference evidence="1" key="1">
    <citation type="submission" date="2023-06" db="EMBL/GenBank/DDBJ databases">
        <authorList>
            <consortium name="Lawrence Berkeley National Laboratory"/>
            <person name="Ahrendt S."/>
            <person name="Sahu N."/>
            <person name="Indic B."/>
            <person name="Wong-Bajracharya J."/>
            <person name="Merenyi Z."/>
            <person name="Ke H.-M."/>
            <person name="Monk M."/>
            <person name="Kocsube S."/>
            <person name="Drula E."/>
            <person name="Lipzen A."/>
            <person name="Balint B."/>
            <person name="Henrissat B."/>
            <person name="Andreopoulos B."/>
            <person name="Martin F.M."/>
            <person name="Harder C.B."/>
            <person name="Rigling D."/>
            <person name="Ford K.L."/>
            <person name="Foster G.D."/>
            <person name="Pangilinan J."/>
            <person name="Papanicolaou A."/>
            <person name="Barry K."/>
            <person name="LaButti K."/>
            <person name="Viragh M."/>
            <person name="Koriabine M."/>
            <person name="Yan M."/>
            <person name="Riley R."/>
            <person name="Champramary S."/>
            <person name="Plett K.L."/>
            <person name="Tsai I.J."/>
            <person name="Slot J."/>
            <person name="Sipos G."/>
            <person name="Plett J."/>
            <person name="Nagy L.G."/>
            <person name="Grigoriev I.V."/>
        </authorList>
    </citation>
    <scope>NUCLEOTIDE SEQUENCE</scope>
    <source>
        <strain evidence="1">HWK02</strain>
    </source>
</reference>